<organism evidence="3 4">
    <name type="scientific">Coprinopsis marcescibilis</name>
    <name type="common">Agaric fungus</name>
    <name type="synonym">Psathyrella marcescibilis</name>
    <dbReference type="NCBI Taxonomy" id="230819"/>
    <lineage>
        <taxon>Eukaryota</taxon>
        <taxon>Fungi</taxon>
        <taxon>Dikarya</taxon>
        <taxon>Basidiomycota</taxon>
        <taxon>Agaricomycotina</taxon>
        <taxon>Agaricomycetes</taxon>
        <taxon>Agaricomycetidae</taxon>
        <taxon>Agaricales</taxon>
        <taxon>Agaricineae</taxon>
        <taxon>Psathyrellaceae</taxon>
        <taxon>Coprinopsis</taxon>
    </lineage>
</organism>
<reference evidence="3 4" key="1">
    <citation type="journal article" date="2019" name="Nat. Ecol. Evol.">
        <title>Megaphylogeny resolves global patterns of mushroom evolution.</title>
        <authorList>
            <person name="Varga T."/>
            <person name="Krizsan K."/>
            <person name="Foldi C."/>
            <person name="Dima B."/>
            <person name="Sanchez-Garcia M."/>
            <person name="Sanchez-Ramirez S."/>
            <person name="Szollosi G.J."/>
            <person name="Szarkandi J.G."/>
            <person name="Papp V."/>
            <person name="Albert L."/>
            <person name="Andreopoulos W."/>
            <person name="Angelini C."/>
            <person name="Antonin V."/>
            <person name="Barry K.W."/>
            <person name="Bougher N.L."/>
            <person name="Buchanan P."/>
            <person name="Buyck B."/>
            <person name="Bense V."/>
            <person name="Catcheside P."/>
            <person name="Chovatia M."/>
            <person name="Cooper J."/>
            <person name="Damon W."/>
            <person name="Desjardin D."/>
            <person name="Finy P."/>
            <person name="Geml J."/>
            <person name="Haridas S."/>
            <person name="Hughes K."/>
            <person name="Justo A."/>
            <person name="Karasinski D."/>
            <person name="Kautmanova I."/>
            <person name="Kiss B."/>
            <person name="Kocsube S."/>
            <person name="Kotiranta H."/>
            <person name="LaButti K.M."/>
            <person name="Lechner B.E."/>
            <person name="Liimatainen K."/>
            <person name="Lipzen A."/>
            <person name="Lukacs Z."/>
            <person name="Mihaltcheva S."/>
            <person name="Morgado L.N."/>
            <person name="Niskanen T."/>
            <person name="Noordeloos M.E."/>
            <person name="Ohm R.A."/>
            <person name="Ortiz-Santana B."/>
            <person name="Ovrebo C."/>
            <person name="Racz N."/>
            <person name="Riley R."/>
            <person name="Savchenko A."/>
            <person name="Shiryaev A."/>
            <person name="Soop K."/>
            <person name="Spirin V."/>
            <person name="Szebenyi C."/>
            <person name="Tomsovsky M."/>
            <person name="Tulloss R.E."/>
            <person name="Uehling J."/>
            <person name="Grigoriev I.V."/>
            <person name="Vagvolgyi C."/>
            <person name="Papp T."/>
            <person name="Martin F.M."/>
            <person name="Miettinen O."/>
            <person name="Hibbett D.S."/>
            <person name="Nagy L.G."/>
        </authorList>
    </citation>
    <scope>NUCLEOTIDE SEQUENCE [LARGE SCALE GENOMIC DNA]</scope>
    <source>
        <strain evidence="3 4">CBS 121175</strain>
    </source>
</reference>
<dbReference type="InterPro" id="IPR005337">
    <property type="entry name" value="RapZ-like"/>
</dbReference>
<feature type="compositionally biased region" description="Acidic residues" evidence="1">
    <location>
        <begin position="1"/>
        <end position="10"/>
    </location>
</feature>
<name>A0A5C3KMY6_COPMA</name>
<dbReference type="PANTHER" id="PTHR30448:SF0">
    <property type="entry name" value="RNASE ADAPTER PROTEIN RAPZ"/>
    <property type="match status" value="1"/>
</dbReference>
<dbReference type="PANTHER" id="PTHR30448">
    <property type="entry name" value="RNASE ADAPTER PROTEIN RAPZ"/>
    <property type="match status" value="1"/>
</dbReference>
<dbReference type="AlphaFoldDB" id="A0A5C3KMY6"/>
<gene>
    <name evidence="3" type="ORF">FA15DRAFT_672592</name>
</gene>
<dbReference type="InterPro" id="IPR053931">
    <property type="entry name" value="RapZ_C"/>
</dbReference>
<feature type="region of interest" description="Disordered" evidence="1">
    <location>
        <begin position="154"/>
        <end position="181"/>
    </location>
</feature>
<protein>
    <recommendedName>
        <fullName evidence="2">RapZ C-terminal domain-containing protein</fullName>
    </recommendedName>
</protein>
<feature type="domain" description="RapZ C-terminal" evidence="2">
    <location>
        <begin position="32"/>
        <end position="152"/>
    </location>
</feature>
<evidence type="ECO:0000256" key="1">
    <source>
        <dbReference type="SAM" id="MobiDB-lite"/>
    </source>
</evidence>
<sequence>MGDTPLDDESVISPGESQVDDSSAEAGQSRVLKITSFGYRNGRLRPTPALTFDIRILPNPPRHIRASQSGLCKSLQEWLISNPEVQARFESISRTINNRMLAVERGGEVELSVGVCCQVGHHRSVAIVEALGRKKWEGLLDHWDIVVHHRDLQQDNTKTHKDQVRRAERDERLKSQQGDEK</sequence>
<dbReference type="STRING" id="230819.A0A5C3KMY6"/>
<dbReference type="Pfam" id="PF22740">
    <property type="entry name" value="PapZ_C"/>
    <property type="match status" value="1"/>
</dbReference>
<dbReference type="Proteomes" id="UP000307440">
    <property type="component" value="Unassembled WGS sequence"/>
</dbReference>
<accession>A0A5C3KMY6</accession>
<feature type="region of interest" description="Disordered" evidence="1">
    <location>
        <begin position="1"/>
        <end position="26"/>
    </location>
</feature>
<evidence type="ECO:0000313" key="3">
    <source>
        <dbReference type="EMBL" id="TFK21395.1"/>
    </source>
</evidence>
<dbReference type="OrthoDB" id="10267139at2759"/>
<evidence type="ECO:0000259" key="2">
    <source>
        <dbReference type="Pfam" id="PF22740"/>
    </source>
</evidence>
<dbReference type="EMBL" id="ML210269">
    <property type="protein sequence ID" value="TFK21395.1"/>
    <property type="molecule type" value="Genomic_DNA"/>
</dbReference>
<keyword evidence="4" id="KW-1185">Reference proteome</keyword>
<dbReference type="GO" id="GO:0005524">
    <property type="term" value="F:ATP binding"/>
    <property type="evidence" value="ECO:0007669"/>
    <property type="project" value="InterPro"/>
</dbReference>
<proteinExistence type="predicted"/>
<evidence type="ECO:0000313" key="4">
    <source>
        <dbReference type="Proteomes" id="UP000307440"/>
    </source>
</evidence>